<feature type="region of interest" description="Disordered" evidence="1">
    <location>
        <begin position="28"/>
        <end position="67"/>
    </location>
</feature>
<dbReference type="Gramene" id="GBG84355">
    <property type="protein sequence ID" value="GBG84355"/>
    <property type="gene ID" value="CBR_g38327"/>
</dbReference>
<dbReference type="EMBL" id="BFEA01000473">
    <property type="protein sequence ID" value="GBG84355.1"/>
    <property type="molecule type" value="Genomic_DNA"/>
</dbReference>
<feature type="compositionally biased region" description="Basic and acidic residues" evidence="1">
    <location>
        <begin position="151"/>
        <end position="166"/>
    </location>
</feature>
<dbReference type="Proteomes" id="UP000265515">
    <property type="component" value="Unassembled WGS sequence"/>
</dbReference>
<evidence type="ECO:0000256" key="1">
    <source>
        <dbReference type="SAM" id="MobiDB-lite"/>
    </source>
</evidence>
<feature type="compositionally biased region" description="Low complexity" evidence="1">
    <location>
        <begin position="173"/>
        <end position="187"/>
    </location>
</feature>
<comment type="caution">
    <text evidence="2">The sequence shown here is derived from an EMBL/GenBank/DDBJ whole genome shotgun (WGS) entry which is preliminary data.</text>
</comment>
<organism evidence="2 3">
    <name type="scientific">Chara braunii</name>
    <name type="common">Braun's stonewort</name>
    <dbReference type="NCBI Taxonomy" id="69332"/>
    <lineage>
        <taxon>Eukaryota</taxon>
        <taxon>Viridiplantae</taxon>
        <taxon>Streptophyta</taxon>
        <taxon>Charophyceae</taxon>
        <taxon>Charales</taxon>
        <taxon>Characeae</taxon>
        <taxon>Chara</taxon>
    </lineage>
</organism>
<evidence type="ECO:0000313" key="3">
    <source>
        <dbReference type="Proteomes" id="UP000265515"/>
    </source>
</evidence>
<feature type="region of interest" description="Disordered" evidence="1">
    <location>
        <begin position="102"/>
        <end position="187"/>
    </location>
</feature>
<reference evidence="2 3" key="1">
    <citation type="journal article" date="2018" name="Cell">
        <title>The Chara Genome: Secondary Complexity and Implications for Plant Terrestrialization.</title>
        <authorList>
            <person name="Nishiyama T."/>
            <person name="Sakayama H."/>
            <person name="Vries J.D."/>
            <person name="Buschmann H."/>
            <person name="Saint-Marcoux D."/>
            <person name="Ullrich K.K."/>
            <person name="Haas F.B."/>
            <person name="Vanderstraeten L."/>
            <person name="Becker D."/>
            <person name="Lang D."/>
            <person name="Vosolsobe S."/>
            <person name="Rombauts S."/>
            <person name="Wilhelmsson P.K.I."/>
            <person name="Janitza P."/>
            <person name="Kern R."/>
            <person name="Heyl A."/>
            <person name="Rumpler F."/>
            <person name="Villalobos L.I.A.C."/>
            <person name="Clay J.M."/>
            <person name="Skokan R."/>
            <person name="Toyoda A."/>
            <person name="Suzuki Y."/>
            <person name="Kagoshima H."/>
            <person name="Schijlen E."/>
            <person name="Tajeshwar N."/>
            <person name="Catarino B."/>
            <person name="Hetherington A.J."/>
            <person name="Saltykova A."/>
            <person name="Bonnot C."/>
            <person name="Breuninger H."/>
            <person name="Symeonidi A."/>
            <person name="Radhakrishnan G.V."/>
            <person name="Van Nieuwerburgh F."/>
            <person name="Deforce D."/>
            <person name="Chang C."/>
            <person name="Karol K.G."/>
            <person name="Hedrich R."/>
            <person name="Ulvskov P."/>
            <person name="Glockner G."/>
            <person name="Delwiche C.F."/>
            <person name="Petrasek J."/>
            <person name="Van de Peer Y."/>
            <person name="Friml J."/>
            <person name="Beilby M."/>
            <person name="Dolan L."/>
            <person name="Kohara Y."/>
            <person name="Sugano S."/>
            <person name="Fujiyama A."/>
            <person name="Delaux P.-M."/>
            <person name="Quint M."/>
            <person name="TheiBen G."/>
            <person name="Hagemann M."/>
            <person name="Harholt J."/>
            <person name="Dunand C."/>
            <person name="Zachgo S."/>
            <person name="Langdale J."/>
            <person name="Maumus F."/>
            <person name="Straeten D.V.D."/>
            <person name="Gould S.B."/>
            <person name="Rensing S.A."/>
        </authorList>
    </citation>
    <scope>NUCLEOTIDE SEQUENCE [LARGE SCALE GENOMIC DNA]</scope>
    <source>
        <strain evidence="2 3">S276</strain>
    </source>
</reference>
<sequence>MSSKNVSEEWRSDCVAIVAERSYAPQPDDRLVAQPSTCPPGGEPFRGQFDDNEDEATSLPTFSPLSRRDRSVLSIPGVRQAASVREEVAAAPGKAAVHCEVDLEIAEDHGTEDETVGGEGTQGTLQKRRGDRQDDVVGSLKKQKTKTLKSVGEKQKGTGGEQDHPVSKRLASKQKQPASRPSSPRPAIDVDVRYFLEYKDGVKTKREFEISPAQVVDLGEWEDLYNQRSLDPVLAEGIKEAMQLAFKNKEQSYELPT</sequence>
<proteinExistence type="predicted"/>
<evidence type="ECO:0000313" key="2">
    <source>
        <dbReference type="EMBL" id="GBG84355.1"/>
    </source>
</evidence>
<name>A0A388LQ35_CHABU</name>
<protein>
    <submittedName>
        <fullName evidence="2">Uncharacterized protein</fullName>
    </submittedName>
</protein>
<gene>
    <name evidence="2" type="ORF">CBR_g38327</name>
</gene>
<dbReference type="AlphaFoldDB" id="A0A388LQ35"/>
<keyword evidence="3" id="KW-1185">Reference proteome</keyword>
<accession>A0A388LQ35</accession>